<dbReference type="EMBL" id="CAKLDI010000001">
    <property type="protein sequence ID" value="CAH0533817.1"/>
    <property type="molecule type" value="Genomic_DNA"/>
</dbReference>
<reference evidence="2" key="1">
    <citation type="submission" date="2021-11" db="EMBL/GenBank/DDBJ databases">
        <authorList>
            <person name="Rodrigo-Torres L."/>
            <person name="Arahal R. D."/>
            <person name="Lucena T."/>
        </authorList>
    </citation>
    <scope>NUCLEOTIDE SEQUENCE</scope>
    <source>
        <strain evidence="2">CECT 7929</strain>
    </source>
</reference>
<feature type="signal peptide" evidence="1">
    <location>
        <begin position="1"/>
        <end position="18"/>
    </location>
</feature>
<evidence type="ECO:0000313" key="3">
    <source>
        <dbReference type="Proteomes" id="UP000838672"/>
    </source>
</evidence>
<feature type="chain" id="PRO_5047080234" evidence="1">
    <location>
        <begin position="19"/>
        <end position="133"/>
    </location>
</feature>
<keyword evidence="1" id="KW-0732">Signal</keyword>
<protein>
    <submittedName>
        <fullName evidence="2">Uncharacterized protein</fullName>
    </submittedName>
</protein>
<dbReference type="RefSeq" id="WP_237466235.1">
    <property type="nucleotide sequence ID" value="NZ_CAKLDI010000001.1"/>
</dbReference>
<name>A0ABM8ZU17_9VIBR</name>
<dbReference type="Proteomes" id="UP000838672">
    <property type="component" value="Unassembled WGS sequence"/>
</dbReference>
<accession>A0ABM8ZU17</accession>
<gene>
    <name evidence="2" type="ORF">VST7929_01692</name>
</gene>
<comment type="caution">
    <text evidence="2">The sequence shown here is derived from an EMBL/GenBank/DDBJ whole genome shotgun (WGS) entry which is preliminary data.</text>
</comment>
<keyword evidence="3" id="KW-1185">Reference proteome</keyword>
<sequence>MRYLLIIFCALLSQPSDAGSLYLGGWSHHFVDDITNETHELVAIEYQNVIVGTAINSYARRAYFVGGDFSTVKYHLEWGVIAGLMTGYRDDEHPLIVGSISPMALVYVTPDWPVSPTLAIAPKFAMLTFKVRW</sequence>
<proteinExistence type="predicted"/>
<evidence type="ECO:0000313" key="2">
    <source>
        <dbReference type="EMBL" id="CAH0533817.1"/>
    </source>
</evidence>
<evidence type="ECO:0000256" key="1">
    <source>
        <dbReference type="SAM" id="SignalP"/>
    </source>
</evidence>
<organism evidence="2 3">
    <name type="scientific">Vibrio stylophorae</name>
    <dbReference type="NCBI Taxonomy" id="659351"/>
    <lineage>
        <taxon>Bacteria</taxon>
        <taxon>Pseudomonadati</taxon>
        <taxon>Pseudomonadota</taxon>
        <taxon>Gammaproteobacteria</taxon>
        <taxon>Vibrionales</taxon>
        <taxon>Vibrionaceae</taxon>
        <taxon>Vibrio</taxon>
    </lineage>
</organism>